<proteinExistence type="predicted"/>
<evidence type="ECO:0000256" key="1">
    <source>
        <dbReference type="SAM" id="MobiDB-lite"/>
    </source>
</evidence>
<gene>
    <name evidence="2" type="ORF">MNBD_GAMMA22-443</name>
</gene>
<dbReference type="EMBL" id="UOFS01000054">
    <property type="protein sequence ID" value="VAX02183.1"/>
    <property type="molecule type" value="Genomic_DNA"/>
</dbReference>
<evidence type="ECO:0000313" key="2">
    <source>
        <dbReference type="EMBL" id="VAX02183.1"/>
    </source>
</evidence>
<accession>A0A3B1AQK9</accession>
<organism evidence="2">
    <name type="scientific">hydrothermal vent metagenome</name>
    <dbReference type="NCBI Taxonomy" id="652676"/>
    <lineage>
        <taxon>unclassified sequences</taxon>
        <taxon>metagenomes</taxon>
        <taxon>ecological metagenomes</taxon>
    </lineage>
</organism>
<dbReference type="AlphaFoldDB" id="A0A3B1AQK9"/>
<name>A0A3B1AQK9_9ZZZZ</name>
<feature type="compositionally biased region" description="Polar residues" evidence="1">
    <location>
        <begin position="1"/>
        <end position="14"/>
    </location>
</feature>
<sequence>MTELDPNNLSNLTSVPDLESPEAQARIQETLDKEQQLYDELGFDAPELERALILLRMADAQVGLKNNEAAWNNARRAFESFIDNEQWEAAVEACNLLYQTEQPASICALGQGIWLAVTFPVDVTLSINMLTHIIDETPARSDGAAIAAITAHYIADIRSDNKNHSSLSFLTRNILARVAENHSDVKDQHSLDIWMLKLELKDPEQFLPRLSKILNIIVEDNWWYDKDTLREKIPH</sequence>
<feature type="region of interest" description="Disordered" evidence="1">
    <location>
        <begin position="1"/>
        <end position="22"/>
    </location>
</feature>
<protein>
    <submittedName>
        <fullName evidence="2">Uncharacterized protein</fullName>
    </submittedName>
</protein>
<reference evidence="2" key="1">
    <citation type="submission" date="2018-06" db="EMBL/GenBank/DDBJ databases">
        <authorList>
            <person name="Zhirakovskaya E."/>
        </authorList>
    </citation>
    <scope>NUCLEOTIDE SEQUENCE</scope>
</reference>